<dbReference type="OrthoDB" id="9807890at2"/>
<dbReference type="PROSITE" id="PS00125">
    <property type="entry name" value="SER_THR_PHOSPHATASE"/>
    <property type="match status" value="1"/>
</dbReference>
<dbReference type="Proteomes" id="UP000317155">
    <property type="component" value="Unassembled WGS sequence"/>
</dbReference>
<dbReference type="InterPro" id="IPR029052">
    <property type="entry name" value="Metallo-depent_PP-like"/>
</dbReference>
<dbReference type="EMBL" id="VJVV01000003">
    <property type="protein sequence ID" value="TRO82677.1"/>
    <property type="molecule type" value="Genomic_DNA"/>
</dbReference>
<dbReference type="PANTHER" id="PTHR42850">
    <property type="entry name" value="METALLOPHOSPHOESTERASE"/>
    <property type="match status" value="1"/>
</dbReference>
<dbReference type="PANTHER" id="PTHR42850:SF4">
    <property type="entry name" value="ZINC-DEPENDENT ENDOPOLYPHOSPHATASE"/>
    <property type="match status" value="1"/>
</dbReference>
<proteinExistence type="predicted"/>
<protein>
    <submittedName>
        <fullName evidence="2">Serine/threonine protein phosphatase</fullName>
    </submittedName>
</protein>
<dbReference type="AlphaFoldDB" id="A0A550JHI5"/>
<dbReference type="GO" id="GO:0016791">
    <property type="term" value="F:phosphatase activity"/>
    <property type="evidence" value="ECO:0007669"/>
    <property type="project" value="TreeGrafter"/>
</dbReference>
<dbReference type="Pfam" id="PF00149">
    <property type="entry name" value="Metallophos"/>
    <property type="match status" value="1"/>
</dbReference>
<evidence type="ECO:0000259" key="1">
    <source>
        <dbReference type="PROSITE" id="PS00125"/>
    </source>
</evidence>
<dbReference type="InterPro" id="IPR004843">
    <property type="entry name" value="Calcineurin-like_PHP"/>
</dbReference>
<dbReference type="CDD" id="cd00144">
    <property type="entry name" value="MPP_PPP_family"/>
    <property type="match status" value="1"/>
</dbReference>
<gene>
    <name evidence="2" type="ORF">FL622_05695</name>
</gene>
<comment type="caution">
    <text evidence="2">The sequence shown here is derived from an EMBL/GenBank/DDBJ whole genome shotgun (WGS) entry which is preliminary data.</text>
</comment>
<dbReference type="Gene3D" id="3.60.21.10">
    <property type="match status" value="1"/>
</dbReference>
<organism evidence="2 3">
    <name type="scientific">Trichloromonas acetexigens</name>
    <dbReference type="NCBI Taxonomy" id="38815"/>
    <lineage>
        <taxon>Bacteria</taxon>
        <taxon>Pseudomonadati</taxon>
        <taxon>Thermodesulfobacteriota</taxon>
        <taxon>Desulfuromonadia</taxon>
        <taxon>Desulfuromonadales</taxon>
        <taxon>Trichloromonadaceae</taxon>
        <taxon>Trichloromonas</taxon>
    </lineage>
</organism>
<dbReference type="GO" id="GO:0005737">
    <property type="term" value="C:cytoplasm"/>
    <property type="evidence" value="ECO:0007669"/>
    <property type="project" value="TreeGrafter"/>
</dbReference>
<name>A0A550JHI5_9BACT</name>
<dbReference type="RefSeq" id="WP_092056893.1">
    <property type="nucleotide sequence ID" value="NZ_FOJJ01000023.1"/>
</dbReference>
<dbReference type="GO" id="GO:0110154">
    <property type="term" value="P:RNA decapping"/>
    <property type="evidence" value="ECO:0007669"/>
    <property type="project" value="TreeGrafter"/>
</dbReference>
<evidence type="ECO:0000313" key="2">
    <source>
        <dbReference type="EMBL" id="TRO82677.1"/>
    </source>
</evidence>
<dbReference type="PRINTS" id="PR00114">
    <property type="entry name" value="STPHPHTASE"/>
</dbReference>
<dbReference type="GO" id="GO:0008803">
    <property type="term" value="F:bis(5'-nucleosyl)-tetraphosphatase (symmetrical) activity"/>
    <property type="evidence" value="ECO:0007669"/>
    <property type="project" value="TreeGrafter"/>
</dbReference>
<sequence length="226" mass="25341">MKRLLAIGDIHGRLGKLRELVRQVWPDGEDQVVFLGDYIDRGPDSRGVIDFLLAFAERFPRTVFLRGNHEQLFLDALVERGIRTGKTLREISPLYRRNALGGDVELFLGNGGSATLLSYEGTWEIPPEHRHFLEETVLTYRSGRYLFVHAGAGDGFEAEEQDPYVLLWSRFSPPGRGEEVQVVGHTVTDDGQPRFEAGRIHLDTGAGTDGPLTACDLLTKRIWQAP</sequence>
<dbReference type="InterPro" id="IPR006186">
    <property type="entry name" value="Ser/Thr-sp_prot-phosphatase"/>
</dbReference>
<dbReference type="SUPFAM" id="SSF56300">
    <property type="entry name" value="Metallo-dependent phosphatases"/>
    <property type="match status" value="1"/>
</dbReference>
<accession>A0A550JHI5</accession>
<keyword evidence="3" id="KW-1185">Reference proteome</keyword>
<evidence type="ECO:0000313" key="3">
    <source>
        <dbReference type="Proteomes" id="UP000317155"/>
    </source>
</evidence>
<reference evidence="2 3" key="1">
    <citation type="submission" date="2019-07" db="EMBL/GenBank/DDBJ databases">
        <title>Insights of Desulfuromonas acetexigens electromicrobiology.</title>
        <authorList>
            <person name="Katuri K."/>
            <person name="Sapireddy V."/>
            <person name="Shaw D.R."/>
            <person name="Saikaly P."/>
        </authorList>
    </citation>
    <scope>NUCLEOTIDE SEQUENCE [LARGE SCALE GENOMIC DNA]</scope>
    <source>
        <strain evidence="2 3">2873</strain>
    </source>
</reference>
<feature type="domain" description="Serine/threonine specific protein phosphatases" evidence="1">
    <location>
        <begin position="65"/>
        <end position="70"/>
    </location>
</feature>
<dbReference type="InterPro" id="IPR050126">
    <property type="entry name" value="Ap4A_hydrolase"/>
</dbReference>